<dbReference type="EMBL" id="AMKT01000098">
    <property type="protein sequence ID" value="OXG11463.1"/>
    <property type="molecule type" value="Genomic_DNA"/>
</dbReference>
<feature type="compositionally biased region" description="Polar residues" evidence="2">
    <location>
        <begin position="319"/>
        <end position="337"/>
    </location>
</feature>
<protein>
    <submittedName>
        <fullName evidence="3">Uncharacterized protein</fullName>
    </submittedName>
</protein>
<evidence type="ECO:0000313" key="3">
    <source>
        <dbReference type="EMBL" id="OXG11463.1"/>
    </source>
</evidence>
<keyword evidence="1" id="KW-0175">Coiled coil</keyword>
<feature type="compositionally biased region" description="Polar residues" evidence="2">
    <location>
        <begin position="390"/>
        <end position="413"/>
    </location>
</feature>
<name>A0A854Q610_CRYNE</name>
<dbReference type="Proteomes" id="UP000199727">
    <property type="component" value="Unassembled WGS sequence"/>
</dbReference>
<evidence type="ECO:0000313" key="4">
    <source>
        <dbReference type="Proteomes" id="UP000199727"/>
    </source>
</evidence>
<organism evidence="3 4">
    <name type="scientific">Cryptococcus neoformans Tu259-1</name>
    <dbReference type="NCBI Taxonomy" id="1230072"/>
    <lineage>
        <taxon>Eukaryota</taxon>
        <taxon>Fungi</taxon>
        <taxon>Dikarya</taxon>
        <taxon>Basidiomycota</taxon>
        <taxon>Agaricomycotina</taxon>
        <taxon>Tremellomycetes</taxon>
        <taxon>Tremellales</taxon>
        <taxon>Cryptococcaceae</taxon>
        <taxon>Cryptococcus</taxon>
        <taxon>Cryptococcus neoformans species complex</taxon>
    </lineage>
</organism>
<proteinExistence type="predicted"/>
<comment type="caution">
    <text evidence="3">The sequence shown here is derived from an EMBL/GenBank/DDBJ whole genome shotgun (WGS) entry which is preliminary data.</text>
</comment>
<dbReference type="AlphaFoldDB" id="A0A854Q610"/>
<feature type="compositionally biased region" description="Polar residues" evidence="2">
    <location>
        <begin position="196"/>
        <end position="220"/>
    </location>
</feature>
<feature type="region of interest" description="Disordered" evidence="2">
    <location>
        <begin position="172"/>
        <end position="342"/>
    </location>
</feature>
<evidence type="ECO:0000256" key="1">
    <source>
        <dbReference type="SAM" id="Coils"/>
    </source>
</evidence>
<gene>
    <name evidence="3" type="ORF">C361_06568</name>
</gene>
<reference evidence="3 4" key="1">
    <citation type="submission" date="2017-06" db="EMBL/GenBank/DDBJ databases">
        <title>Global population genomics of the pathogenic fungus Cryptococcus neoformans var. grubii.</title>
        <authorList>
            <person name="Cuomo C."/>
            <person name="Litvintseva A."/>
            <person name="Chen Y."/>
            <person name="Young S."/>
            <person name="Zeng Q."/>
            <person name="Chapman S."/>
            <person name="Gujja S."/>
            <person name="Saif S."/>
            <person name="Birren B."/>
        </authorList>
    </citation>
    <scope>NUCLEOTIDE SEQUENCE [LARGE SCALE GENOMIC DNA]</scope>
    <source>
        <strain evidence="3 4">Tu259-1</strain>
    </source>
</reference>
<sequence>MSSNKSKIIERQPPKQGRIYSTFKYAIKIPSGITPSQFDAWQTSEWTKASLLDSRGLPTRDVTIQRVGKIGKGQNSKLHITVSPLKSHDSSKWPVRFWGIPHVTVPYPKSEWTLEPKKNYEKEDFNQWDAKVKEGFEGKDQWGRVKRWTKTSASKKGLMVWVKEKPLDVIEEESLSETPARSDGSLSVLYNDHDPQSTLASSTLETTMLGASSRESTLPTFSPVLRHSPDTNERATSAAHTATKIPTIMGIQRPVDPRFSYNSNVVKRPRLIDGSGQEPSSAYPGSPLPPPLAASPQPAPPNTQAMRAISPERHDKPRTSSVPPTSHTESSQSTTFVPSIGIISRPPTATISASSSISSLHFQGKPTTPFSLTGVKPCIMPDNPADESKPSSLNISTNSLHSQTPPSFRSSSLPVPLDTTKASHDPIKSRIIDKKKQLQSWRSLMEEFPSMSNTFTMQIERNERELQTLEMELEKASKC</sequence>
<feature type="compositionally biased region" description="Pro residues" evidence="2">
    <location>
        <begin position="286"/>
        <end position="301"/>
    </location>
</feature>
<accession>A0A854Q610</accession>
<feature type="region of interest" description="Disordered" evidence="2">
    <location>
        <begin position="382"/>
        <end position="422"/>
    </location>
</feature>
<evidence type="ECO:0000256" key="2">
    <source>
        <dbReference type="SAM" id="MobiDB-lite"/>
    </source>
</evidence>
<feature type="coiled-coil region" evidence="1">
    <location>
        <begin position="452"/>
        <end position="479"/>
    </location>
</feature>